<dbReference type="InterPro" id="IPR036779">
    <property type="entry name" value="LysM_dom_sf"/>
</dbReference>
<dbReference type="Pfam" id="PF00704">
    <property type="entry name" value="Glyco_hydro_18"/>
    <property type="match status" value="1"/>
</dbReference>
<dbReference type="SUPFAM" id="SSF51445">
    <property type="entry name" value="(Trans)glycosidases"/>
    <property type="match status" value="1"/>
</dbReference>
<reference evidence="5" key="2">
    <citation type="submission" date="2023-06" db="EMBL/GenBank/DDBJ databases">
        <authorList>
            <consortium name="Lawrence Berkeley National Laboratory"/>
            <person name="Haridas S."/>
            <person name="Hensen N."/>
            <person name="Bonometti L."/>
            <person name="Westerberg I."/>
            <person name="Brannstrom I.O."/>
            <person name="Guillou S."/>
            <person name="Cros-Aarteil S."/>
            <person name="Calhoun S."/>
            <person name="Kuo A."/>
            <person name="Mondo S."/>
            <person name="Pangilinan J."/>
            <person name="Riley R."/>
            <person name="Labutti K."/>
            <person name="Andreopoulos B."/>
            <person name="Lipzen A."/>
            <person name="Chen C."/>
            <person name="Yanf M."/>
            <person name="Daum C."/>
            <person name="Ng V."/>
            <person name="Clum A."/>
            <person name="Steindorff A."/>
            <person name="Ohm R."/>
            <person name="Martin F."/>
            <person name="Silar P."/>
            <person name="Natvig D."/>
            <person name="Lalanne C."/>
            <person name="Gautier V."/>
            <person name="Ament-Velasquez S.L."/>
            <person name="Kruys A."/>
            <person name="Hutchinson M.I."/>
            <person name="Powell A.J."/>
            <person name="Barry K."/>
            <person name="Miller A.N."/>
            <person name="Grigoriev I.V."/>
            <person name="Debuchy R."/>
            <person name="Gladieux P."/>
            <person name="Thoren M.H."/>
            <person name="Johannesson H."/>
        </authorList>
    </citation>
    <scope>NUCLEOTIDE SEQUENCE</scope>
    <source>
        <strain evidence="5">CBS 314.62</strain>
    </source>
</reference>
<dbReference type="SMART" id="SM00257">
    <property type="entry name" value="LysM"/>
    <property type="match status" value="1"/>
</dbReference>
<dbReference type="Gene3D" id="3.20.20.80">
    <property type="entry name" value="Glycosidases"/>
    <property type="match status" value="1"/>
</dbReference>
<keyword evidence="2" id="KW-0732">Signal</keyword>
<evidence type="ECO:0000256" key="1">
    <source>
        <dbReference type="ARBA" id="ARBA00025727"/>
    </source>
</evidence>
<evidence type="ECO:0000259" key="3">
    <source>
        <dbReference type="PROSITE" id="PS51782"/>
    </source>
</evidence>
<evidence type="ECO:0000259" key="4">
    <source>
        <dbReference type="PROSITE" id="PS51910"/>
    </source>
</evidence>
<dbReference type="CDD" id="cd00118">
    <property type="entry name" value="LysM"/>
    <property type="match status" value="1"/>
</dbReference>
<gene>
    <name evidence="5" type="ORF">B0T22DRAFT_50722</name>
</gene>
<comment type="caution">
    <text evidence="5">The sequence shown here is derived from an EMBL/GenBank/DDBJ whole genome shotgun (WGS) entry which is preliminary data.</text>
</comment>
<sequence length="543" mass="57595">MFTESLLVAALAATQAWAAPQVNVYFGQTGPDSLGSYCETTGFEIVTLAFVNNSPEKDPSGLGYPGTNFAAHCAGDVYMNGVKSSNLLSQCTFIADDIAKCQSLGKKVLLSVGGEFRASSNYTVSTEANGIQFAEFLWGAFGPYSASWNGVRPFDFNGKHAFVNGFDFDIETKFPDTSGYVAMVNRLRDLYKTASGTYLVTAAPECPLDTANFKMKGIIDASIFDALFIQFYNNAGCSANNAAGFNYLAWESYIATSASKNAKLYIGLPGSPGSAGAGYYLEPAAAASLVSTYKDRASFGGVMLWDVYTASNKTNGKTYYQYLHDVLIPTTTSSATTTTTSTPTASPTACVKTVTVQGGDSCWLIANNNDLTVDQLKALNPGLDCALQPGQVLCIKFGIASSTSSSIAISTTTSVASSTTSSASVVSSSSSSSSAVVSSSSSIASSTASSSAISSSSSVSSAVSSSAAVSSSLLRCRLQLLRCRLQLLRCRLQQRRRVQLRPDRVVQRQLFSRQQQHRACFDHLGPGLIHREPVGHCQHLDRD</sequence>
<feature type="signal peptide" evidence="2">
    <location>
        <begin position="1"/>
        <end position="18"/>
    </location>
</feature>
<feature type="chain" id="PRO_5042117970" evidence="2">
    <location>
        <begin position="19"/>
        <end position="543"/>
    </location>
</feature>
<evidence type="ECO:0000313" key="5">
    <source>
        <dbReference type="EMBL" id="KAK3693776.1"/>
    </source>
</evidence>
<dbReference type="EMBL" id="JAULSO010000001">
    <property type="protein sequence ID" value="KAK3693776.1"/>
    <property type="molecule type" value="Genomic_DNA"/>
</dbReference>
<keyword evidence="5" id="KW-0378">Hydrolase</keyword>
<protein>
    <submittedName>
        <fullName evidence="5">Glycoside hydrolase superfamily</fullName>
    </submittedName>
</protein>
<evidence type="ECO:0000313" key="6">
    <source>
        <dbReference type="Proteomes" id="UP001270362"/>
    </source>
</evidence>
<dbReference type="Proteomes" id="UP001270362">
    <property type="component" value="Unassembled WGS sequence"/>
</dbReference>
<dbReference type="Pfam" id="PF01476">
    <property type="entry name" value="LysM"/>
    <property type="match status" value="1"/>
</dbReference>
<dbReference type="GO" id="GO:0005576">
    <property type="term" value="C:extracellular region"/>
    <property type="evidence" value="ECO:0007669"/>
    <property type="project" value="TreeGrafter"/>
</dbReference>
<dbReference type="PANTHER" id="PTHR45708:SF47">
    <property type="entry name" value="ENDOCHITINASE A"/>
    <property type="match status" value="1"/>
</dbReference>
<dbReference type="SUPFAM" id="SSF54106">
    <property type="entry name" value="LysM domain"/>
    <property type="match status" value="1"/>
</dbReference>
<reference evidence="5" key="1">
    <citation type="journal article" date="2023" name="Mol. Phylogenet. Evol.">
        <title>Genome-scale phylogeny and comparative genomics of the fungal order Sordariales.</title>
        <authorList>
            <person name="Hensen N."/>
            <person name="Bonometti L."/>
            <person name="Westerberg I."/>
            <person name="Brannstrom I.O."/>
            <person name="Guillou S."/>
            <person name="Cros-Aarteil S."/>
            <person name="Calhoun S."/>
            <person name="Haridas S."/>
            <person name="Kuo A."/>
            <person name="Mondo S."/>
            <person name="Pangilinan J."/>
            <person name="Riley R."/>
            <person name="LaButti K."/>
            <person name="Andreopoulos B."/>
            <person name="Lipzen A."/>
            <person name="Chen C."/>
            <person name="Yan M."/>
            <person name="Daum C."/>
            <person name="Ng V."/>
            <person name="Clum A."/>
            <person name="Steindorff A."/>
            <person name="Ohm R.A."/>
            <person name="Martin F."/>
            <person name="Silar P."/>
            <person name="Natvig D.O."/>
            <person name="Lalanne C."/>
            <person name="Gautier V."/>
            <person name="Ament-Velasquez S.L."/>
            <person name="Kruys A."/>
            <person name="Hutchinson M.I."/>
            <person name="Powell A.J."/>
            <person name="Barry K."/>
            <person name="Miller A.N."/>
            <person name="Grigoriev I.V."/>
            <person name="Debuchy R."/>
            <person name="Gladieux P."/>
            <person name="Hiltunen Thoren M."/>
            <person name="Johannesson H."/>
        </authorList>
    </citation>
    <scope>NUCLEOTIDE SEQUENCE</scope>
    <source>
        <strain evidence="5">CBS 314.62</strain>
    </source>
</reference>
<dbReference type="InterPro" id="IPR050542">
    <property type="entry name" value="Glycosyl_Hydrlase18_Chitinase"/>
</dbReference>
<dbReference type="InterPro" id="IPR045321">
    <property type="entry name" value="Cts1-like"/>
</dbReference>
<dbReference type="PROSITE" id="PS51910">
    <property type="entry name" value="GH18_2"/>
    <property type="match status" value="1"/>
</dbReference>
<dbReference type="GO" id="GO:0005975">
    <property type="term" value="P:carbohydrate metabolic process"/>
    <property type="evidence" value="ECO:0007669"/>
    <property type="project" value="InterPro"/>
</dbReference>
<dbReference type="PROSITE" id="PS51782">
    <property type="entry name" value="LYSM"/>
    <property type="match status" value="1"/>
</dbReference>
<keyword evidence="6" id="KW-1185">Reference proteome</keyword>
<feature type="domain" description="LysM" evidence="3">
    <location>
        <begin position="352"/>
        <end position="395"/>
    </location>
</feature>
<dbReference type="CDD" id="cd02877">
    <property type="entry name" value="GH18_hevamine_XipI_class_III"/>
    <property type="match status" value="1"/>
</dbReference>
<dbReference type="AlphaFoldDB" id="A0AAE1CGI6"/>
<dbReference type="PANTHER" id="PTHR45708">
    <property type="entry name" value="ENDOCHITINASE"/>
    <property type="match status" value="1"/>
</dbReference>
<dbReference type="InterPro" id="IPR001223">
    <property type="entry name" value="Glyco_hydro18_cat"/>
</dbReference>
<dbReference type="InterPro" id="IPR018392">
    <property type="entry name" value="LysM"/>
</dbReference>
<dbReference type="GO" id="GO:0004568">
    <property type="term" value="F:chitinase activity"/>
    <property type="evidence" value="ECO:0007669"/>
    <property type="project" value="TreeGrafter"/>
</dbReference>
<feature type="domain" description="GH18" evidence="4">
    <location>
        <begin position="20"/>
        <end position="321"/>
    </location>
</feature>
<proteinExistence type="inferred from homology"/>
<dbReference type="Gene3D" id="3.10.350.10">
    <property type="entry name" value="LysM domain"/>
    <property type="match status" value="1"/>
</dbReference>
<accession>A0AAE1CGI6</accession>
<comment type="similarity">
    <text evidence="1">Belongs to the glycosyl hydrolase 18 family. Chitinase class III subfamily.</text>
</comment>
<organism evidence="5 6">
    <name type="scientific">Podospora appendiculata</name>
    <dbReference type="NCBI Taxonomy" id="314037"/>
    <lineage>
        <taxon>Eukaryota</taxon>
        <taxon>Fungi</taxon>
        <taxon>Dikarya</taxon>
        <taxon>Ascomycota</taxon>
        <taxon>Pezizomycotina</taxon>
        <taxon>Sordariomycetes</taxon>
        <taxon>Sordariomycetidae</taxon>
        <taxon>Sordariales</taxon>
        <taxon>Podosporaceae</taxon>
        <taxon>Podospora</taxon>
    </lineage>
</organism>
<evidence type="ECO:0000256" key="2">
    <source>
        <dbReference type="SAM" id="SignalP"/>
    </source>
</evidence>
<dbReference type="InterPro" id="IPR017853">
    <property type="entry name" value="GH"/>
</dbReference>
<name>A0AAE1CGI6_9PEZI</name>